<proteinExistence type="inferred from homology"/>
<evidence type="ECO:0000256" key="7">
    <source>
        <dbReference type="ARBA" id="ARBA00023136"/>
    </source>
</evidence>
<feature type="domain" description="WW" evidence="11">
    <location>
        <begin position="15"/>
        <end position="43"/>
    </location>
</feature>
<comment type="similarity">
    <text evidence="2">Belongs to the MIP/aquaporin (TC 1.A.8) family.</text>
</comment>
<keyword evidence="7" id="KW-0472">Membrane</keyword>
<evidence type="ECO:0000256" key="4">
    <source>
        <dbReference type="ARBA" id="ARBA00022723"/>
    </source>
</evidence>
<dbReference type="SUPFAM" id="SSF47473">
    <property type="entry name" value="EF-hand"/>
    <property type="match status" value="2"/>
</dbReference>
<dbReference type="PANTHER" id="PTHR12268">
    <property type="entry name" value="E3 UBIQUITIN-PROTEIN LIGASE KCMF1"/>
    <property type="match status" value="1"/>
</dbReference>
<dbReference type="GO" id="GO:0008270">
    <property type="term" value="F:zinc ion binding"/>
    <property type="evidence" value="ECO:0007669"/>
    <property type="project" value="UniProtKB-KW"/>
</dbReference>
<evidence type="ECO:0000313" key="13">
    <source>
        <dbReference type="EMBL" id="KAK3794621.1"/>
    </source>
</evidence>
<keyword evidence="5 8" id="KW-0863">Zinc-finger</keyword>
<dbReference type="Gene3D" id="6.10.140.70">
    <property type="match status" value="1"/>
</dbReference>
<dbReference type="AlphaFoldDB" id="A0AAE1AWM4"/>
<accession>A0AAE1AWM4</accession>
<evidence type="ECO:0000256" key="10">
    <source>
        <dbReference type="SAM" id="MobiDB-lite"/>
    </source>
</evidence>
<dbReference type="GO" id="GO:0099536">
    <property type="term" value="P:synaptic signaling"/>
    <property type="evidence" value="ECO:0007669"/>
    <property type="project" value="TreeGrafter"/>
</dbReference>
<dbReference type="Gene3D" id="3.30.60.90">
    <property type="match status" value="1"/>
</dbReference>
<keyword evidence="6" id="KW-0862">Zinc</keyword>
<evidence type="ECO:0000256" key="2">
    <source>
        <dbReference type="ARBA" id="ARBA00006175"/>
    </source>
</evidence>
<dbReference type="CDD" id="cd02334">
    <property type="entry name" value="ZZ_dystrophin"/>
    <property type="match status" value="1"/>
</dbReference>
<feature type="region of interest" description="Disordered" evidence="10">
    <location>
        <begin position="716"/>
        <end position="786"/>
    </location>
</feature>
<dbReference type="Gene3D" id="1.10.238.10">
    <property type="entry name" value="EF-hand"/>
    <property type="match status" value="1"/>
</dbReference>
<evidence type="ECO:0000256" key="3">
    <source>
        <dbReference type="ARBA" id="ARBA00022475"/>
    </source>
</evidence>
<feature type="compositionally biased region" description="Polar residues" evidence="10">
    <location>
        <begin position="733"/>
        <end position="742"/>
    </location>
</feature>
<dbReference type="InterPro" id="IPR000433">
    <property type="entry name" value="Znf_ZZ"/>
</dbReference>
<evidence type="ECO:0000259" key="12">
    <source>
        <dbReference type="PROSITE" id="PS50135"/>
    </source>
</evidence>
<dbReference type="SUPFAM" id="SSF57850">
    <property type="entry name" value="RING/U-box"/>
    <property type="match status" value="1"/>
</dbReference>
<dbReference type="InterPro" id="IPR050774">
    <property type="entry name" value="KCMF1/Dystrophin"/>
</dbReference>
<dbReference type="InterPro" id="IPR043145">
    <property type="entry name" value="Znf_ZZ_sf"/>
</dbReference>
<dbReference type="PROSITE" id="PS50135">
    <property type="entry name" value="ZF_ZZ_2"/>
    <property type="match status" value="1"/>
</dbReference>
<dbReference type="GO" id="GO:0045202">
    <property type="term" value="C:synapse"/>
    <property type="evidence" value="ECO:0007669"/>
    <property type="project" value="GOC"/>
</dbReference>
<dbReference type="InterPro" id="IPR011992">
    <property type="entry name" value="EF-hand-dom_pair"/>
</dbReference>
<dbReference type="EMBL" id="JAWDGP010001105">
    <property type="protein sequence ID" value="KAK3794621.1"/>
    <property type="molecule type" value="Genomic_DNA"/>
</dbReference>
<dbReference type="InterPro" id="IPR015154">
    <property type="entry name" value="EF-hand_dom_typ2"/>
</dbReference>
<keyword evidence="3" id="KW-1003">Cell membrane</keyword>
<dbReference type="SUPFAM" id="SSF51045">
    <property type="entry name" value="WW domain"/>
    <property type="match status" value="1"/>
</dbReference>
<feature type="compositionally biased region" description="Basic and acidic residues" evidence="10">
    <location>
        <begin position="747"/>
        <end position="779"/>
    </location>
</feature>
<keyword evidence="14" id="KW-1185">Reference proteome</keyword>
<dbReference type="GO" id="GO:0005886">
    <property type="term" value="C:plasma membrane"/>
    <property type="evidence" value="ECO:0007669"/>
    <property type="project" value="UniProtKB-SubCell"/>
</dbReference>
<dbReference type="SMART" id="SM00291">
    <property type="entry name" value="ZnF_ZZ"/>
    <property type="match status" value="1"/>
</dbReference>
<evidence type="ECO:0000256" key="1">
    <source>
        <dbReference type="ARBA" id="ARBA00004202"/>
    </source>
</evidence>
<protein>
    <recommendedName>
        <fullName evidence="15">Dystrophin</fullName>
    </recommendedName>
</protein>
<dbReference type="PANTHER" id="PTHR12268:SF18">
    <property type="entry name" value="DYSTROTELIN"/>
    <property type="match status" value="1"/>
</dbReference>
<keyword evidence="4" id="KW-0479">Metal-binding</keyword>
<dbReference type="PROSITE" id="PS01357">
    <property type="entry name" value="ZF_ZZ_1"/>
    <property type="match status" value="1"/>
</dbReference>
<feature type="domain" description="ZZ-type" evidence="12">
    <location>
        <begin position="265"/>
        <end position="321"/>
    </location>
</feature>
<dbReference type="Pfam" id="PF09068">
    <property type="entry name" value="EF-hand_2"/>
    <property type="match status" value="1"/>
</dbReference>
<organism evidence="13 14">
    <name type="scientific">Elysia crispata</name>
    <name type="common">lettuce slug</name>
    <dbReference type="NCBI Taxonomy" id="231223"/>
    <lineage>
        <taxon>Eukaryota</taxon>
        <taxon>Metazoa</taxon>
        <taxon>Spiralia</taxon>
        <taxon>Lophotrochozoa</taxon>
        <taxon>Mollusca</taxon>
        <taxon>Gastropoda</taxon>
        <taxon>Heterobranchia</taxon>
        <taxon>Euthyneura</taxon>
        <taxon>Panpulmonata</taxon>
        <taxon>Sacoglossa</taxon>
        <taxon>Placobranchoidea</taxon>
        <taxon>Plakobranchidae</taxon>
        <taxon>Elysia</taxon>
    </lineage>
</organism>
<evidence type="ECO:0000313" key="14">
    <source>
        <dbReference type="Proteomes" id="UP001283361"/>
    </source>
</evidence>
<dbReference type="Pfam" id="PF09069">
    <property type="entry name" value="EF-hand_3"/>
    <property type="match status" value="1"/>
</dbReference>
<name>A0AAE1AWM4_9GAST</name>
<evidence type="ECO:0000256" key="6">
    <source>
        <dbReference type="ARBA" id="ARBA00022833"/>
    </source>
</evidence>
<evidence type="ECO:0000256" key="5">
    <source>
        <dbReference type="ARBA" id="ARBA00022771"/>
    </source>
</evidence>
<comment type="subcellular location">
    <subcellularLocation>
        <location evidence="1">Cell membrane</location>
        <topology evidence="1">Peripheral membrane protein</topology>
    </subcellularLocation>
</comment>
<dbReference type="PROSITE" id="PS01159">
    <property type="entry name" value="WW_DOMAIN_1"/>
    <property type="match status" value="1"/>
</dbReference>
<dbReference type="Pfam" id="PF00569">
    <property type="entry name" value="ZZ"/>
    <property type="match status" value="1"/>
</dbReference>
<feature type="compositionally biased region" description="Basic and acidic residues" evidence="10">
    <location>
        <begin position="716"/>
        <end position="732"/>
    </location>
</feature>
<dbReference type="PROSITE" id="PS00221">
    <property type="entry name" value="MIP"/>
    <property type="match status" value="1"/>
</dbReference>
<comment type="caution">
    <text evidence="13">The sequence shown here is derived from an EMBL/GenBank/DDBJ whole genome shotgun (WGS) entry which is preliminary data.</text>
</comment>
<feature type="coiled-coil region" evidence="9">
    <location>
        <begin position="430"/>
        <end position="464"/>
    </location>
</feature>
<dbReference type="PROSITE" id="PS50020">
    <property type="entry name" value="WW_DOMAIN_2"/>
    <property type="match status" value="1"/>
</dbReference>
<sequence>MEEQLKTCYDQAFQGWEQKINDNGVIYYVNNEHQLTSWNHPYLDKVFQNIDFSFSDVKYAAYRTALKLRTLQMQLGLHRINIESLKETLSSIEDEAADLFLTYEQGHELIEKTLHLSQHGEINVGNIPCASDLIVNLIANLFDKSHSGKLVPRCVQNVLIALCGSKLCEKYKFLCARLPKLNGNIPREHLTCLIDDLMQIPYILKESIAFGIDVAAAVDSCLNNMGCNEVANVNADYVFSWLCCEPQTLVWLPTLHRMIATEKVQHAVRCNVCRVQPITGFRYRCLFCIGYNLCQSCFLRGRVSLSHKLTHQVKEYCFPVSSKDCTKAWLHILKNKLLRRPRGEATISYLAVEGGGKQEALLDWEPRSIQEDHICSFLDSGQGRLTPAGQTCDTAPSGHALQGHVNPAMSLGQPFDSSSPVITNETCFAKLDVETQNKMMILKIEELEQENRILRQRLHECQQKPVDKPDQSEEQYFKMAAVSSISPINNAFDFDEEEAVNKPTSGPPGHDTLAIVGAITPVRTNDAPAIMVEPSNPMSAEIRTNMDITESTRADGLQYRSSDMSLLSNDSTNDLSESKLSQDMGITADADGTYKPSDMSLLCAGLAKPAMKTLDGVVPNQNMRYISLEKEEVSVLNSHKLKNRLDFHSVCSESPRANPDSIFTSHLTADAHSALSSKTEPCSTLELSNIHPENFTITPEFLTHNVRGRFSLFHTPEHGVGESHRMTLEPRHQSTPVTTTVPTKRGKSAEHLSKAVNERSSHRLEKTKDSKEVTEDKENNSIQQQSSFNRTGLYHAKEKDCEKSGVLIDTSSNMQSTKRNGTHIKTTDSMRDSKAILTQDRDELDQIMADFERECKIADFTQSDGTTGAMTINDSSVMAAAFNIGDAMAEFVQAVAKFEPEGNVSHTSQMTHF</sequence>
<gene>
    <name evidence="13" type="ORF">RRG08_003767</name>
</gene>
<evidence type="ECO:0000259" key="11">
    <source>
        <dbReference type="PROSITE" id="PS50020"/>
    </source>
</evidence>
<dbReference type="CDD" id="cd00201">
    <property type="entry name" value="WW"/>
    <property type="match status" value="1"/>
</dbReference>
<reference evidence="13" key="1">
    <citation type="journal article" date="2023" name="G3 (Bethesda)">
        <title>A reference genome for the long-term kleptoplast-retaining sea slug Elysia crispata morphotype clarki.</title>
        <authorList>
            <person name="Eastman K.E."/>
            <person name="Pendleton A.L."/>
            <person name="Shaikh M.A."/>
            <person name="Suttiyut T."/>
            <person name="Ogas R."/>
            <person name="Tomko P."/>
            <person name="Gavelis G."/>
            <person name="Widhalm J.R."/>
            <person name="Wisecaver J.H."/>
        </authorList>
    </citation>
    <scope>NUCLEOTIDE SEQUENCE</scope>
    <source>
        <strain evidence="13">ECLA1</strain>
    </source>
</reference>
<dbReference type="Proteomes" id="UP001283361">
    <property type="component" value="Unassembled WGS sequence"/>
</dbReference>
<evidence type="ECO:0000256" key="9">
    <source>
        <dbReference type="SAM" id="Coils"/>
    </source>
</evidence>
<dbReference type="Gene3D" id="2.20.70.10">
    <property type="match status" value="1"/>
</dbReference>
<keyword evidence="9" id="KW-0175">Coiled coil</keyword>
<dbReference type="InterPro" id="IPR022357">
    <property type="entry name" value="MIP_CS"/>
</dbReference>
<evidence type="ECO:0000256" key="8">
    <source>
        <dbReference type="PROSITE-ProRule" id="PRU00228"/>
    </source>
</evidence>
<evidence type="ECO:0008006" key="15">
    <source>
        <dbReference type="Google" id="ProtNLM"/>
    </source>
</evidence>
<dbReference type="InterPro" id="IPR015153">
    <property type="entry name" value="EF-hand_dom_typ1"/>
</dbReference>
<dbReference type="InterPro" id="IPR036020">
    <property type="entry name" value="WW_dom_sf"/>
</dbReference>
<dbReference type="InterPro" id="IPR001202">
    <property type="entry name" value="WW_dom"/>
</dbReference>